<feature type="domain" description="PTS EIIB type-4" evidence="8">
    <location>
        <begin position="1"/>
        <end position="156"/>
    </location>
</feature>
<dbReference type="RefSeq" id="WP_320883644.1">
    <property type="nucleotide sequence ID" value="NZ_BAABZA010000006.1"/>
</dbReference>
<evidence type="ECO:0000256" key="6">
    <source>
        <dbReference type="ARBA" id="ARBA00022683"/>
    </source>
</evidence>
<sequence>MITLFRIDFRLLHFQTAQVWPQKTGANEIVVANDSVAKDVLRISLMKMSAPHGCKLKIIPVAEAITYLNSEASKDRKIELLVETTHDALRIAEEVEGITALNAALMKGGEGKKMVSPSLAFAPEDFENFRKILAKGIRVESYVAPDDRPVPIEKYL</sequence>
<reference evidence="9" key="1">
    <citation type="submission" date="2022-03" db="EMBL/GenBank/DDBJ databases">
        <title>First case of bacteraemia caused by Dielma fastidiosa in a patient hospitalised with diverticulitis.</title>
        <authorList>
            <person name="Forman-Ankjaer B."/>
            <person name="Hvid-Jensen F."/>
            <person name="Kobel C.M."/>
            <person name="Greve T."/>
        </authorList>
    </citation>
    <scope>NUCLEOTIDE SEQUENCE</scope>
    <source>
        <strain evidence="9">AUH_DF_2021</strain>
    </source>
</reference>
<keyword evidence="2" id="KW-0813">Transport</keyword>
<dbReference type="GO" id="GO:0016301">
    <property type="term" value="F:kinase activity"/>
    <property type="evidence" value="ECO:0007669"/>
    <property type="project" value="UniProtKB-KW"/>
</dbReference>
<comment type="caution">
    <text evidence="9">The sequence shown here is derived from an EMBL/GenBank/DDBJ whole genome shotgun (WGS) entry which is preliminary data.</text>
</comment>
<dbReference type="PROSITE" id="PS51101">
    <property type="entry name" value="PTS_EIIB_TYPE_4"/>
    <property type="match status" value="1"/>
</dbReference>
<evidence type="ECO:0000256" key="7">
    <source>
        <dbReference type="ARBA" id="ARBA00022777"/>
    </source>
</evidence>
<keyword evidence="6" id="KW-0598">Phosphotransferase system</keyword>
<organism evidence="9 10">
    <name type="scientific">Dielma fastidiosa</name>
    <dbReference type="NCBI Taxonomy" id="1034346"/>
    <lineage>
        <taxon>Bacteria</taxon>
        <taxon>Bacillati</taxon>
        <taxon>Bacillota</taxon>
        <taxon>Erysipelotrichia</taxon>
        <taxon>Erysipelotrichales</taxon>
        <taxon>Erysipelotrichaceae</taxon>
        <taxon>Dielma</taxon>
    </lineage>
</organism>
<evidence type="ECO:0000256" key="3">
    <source>
        <dbReference type="ARBA" id="ARBA00022490"/>
    </source>
</evidence>
<dbReference type="Proteomes" id="UP001276902">
    <property type="component" value="Unassembled WGS sequence"/>
</dbReference>
<keyword evidence="7" id="KW-0418">Kinase</keyword>
<dbReference type="AlphaFoldDB" id="A0AB35UK53"/>
<dbReference type="GO" id="GO:0008982">
    <property type="term" value="F:protein-N(PI)-phosphohistidine-sugar phosphotransferase activity"/>
    <property type="evidence" value="ECO:0007669"/>
    <property type="project" value="InterPro"/>
</dbReference>
<evidence type="ECO:0000313" key="9">
    <source>
        <dbReference type="EMBL" id="MDY5168315.1"/>
    </source>
</evidence>
<dbReference type="Gene3D" id="3.40.35.10">
    <property type="entry name" value="Phosphotransferase system, sorbose subfamily IIB component"/>
    <property type="match status" value="1"/>
</dbReference>
<dbReference type="GO" id="GO:0009401">
    <property type="term" value="P:phosphoenolpyruvate-dependent sugar phosphotransferase system"/>
    <property type="evidence" value="ECO:0007669"/>
    <property type="project" value="UniProtKB-KW"/>
</dbReference>
<evidence type="ECO:0000256" key="2">
    <source>
        <dbReference type="ARBA" id="ARBA00022448"/>
    </source>
</evidence>
<evidence type="ECO:0000256" key="5">
    <source>
        <dbReference type="ARBA" id="ARBA00022679"/>
    </source>
</evidence>
<gene>
    <name evidence="9" type="ORF">MQE39_09325</name>
</gene>
<dbReference type="GO" id="GO:0005737">
    <property type="term" value="C:cytoplasm"/>
    <property type="evidence" value="ECO:0007669"/>
    <property type="project" value="UniProtKB-SubCell"/>
</dbReference>
<proteinExistence type="predicted"/>
<accession>A0AB35UK53</accession>
<comment type="subcellular location">
    <subcellularLocation>
        <location evidence="1">Cytoplasm</location>
    </subcellularLocation>
</comment>
<keyword evidence="3" id="KW-0963">Cytoplasm</keyword>
<evidence type="ECO:0000256" key="1">
    <source>
        <dbReference type="ARBA" id="ARBA00004496"/>
    </source>
</evidence>
<keyword evidence="5" id="KW-0808">Transferase</keyword>
<evidence type="ECO:0000259" key="8">
    <source>
        <dbReference type="PROSITE" id="PS51101"/>
    </source>
</evidence>
<keyword evidence="4 9" id="KW-0762">Sugar transport</keyword>
<dbReference type="InterPro" id="IPR004720">
    <property type="entry name" value="PTS_IIB_sorbose-sp"/>
</dbReference>
<evidence type="ECO:0000313" key="10">
    <source>
        <dbReference type="Proteomes" id="UP001276902"/>
    </source>
</evidence>
<dbReference type="SUPFAM" id="SSF52728">
    <property type="entry name" value="PTS IIb component"/>
    <property type="match status" value="1"/>
</dbReference>
<name>A0AB35UK53_9FIRM</name>
<dbReference type="InterPro" id="IPR036667">
    <property type="entry name" value="PTS_IIB_sorbose-sp_sf"/>
</dbReference>
<evidence type="ECO:0000256" key="4">
    <source>
        <dbReference type="ARBA" id="ARBA00022597"/>
    </source>
</evidence>
<protein>
    <submittedName>
        <fullName evidence="9">PTS sugar transporter subunit IIB</fullName>
    </submittedName>
</protein>
<dbReference type="EMBL" id="JALDAW010000013">
    <property type="protein sequence ID" value="MDY5168315.1"/>
    <property type="molecule type" value="Genomic_DNA"/>
</dbReference>
<dbReference type="Pfam" id="PF03830">
    <property type="entry name" value="PTSIIB_sorb"/>
    <property type="match status" value="1"/>
</dbReference>